<evidence type="ECO:0000256" key="2">
    <source>
        <dbReference type="ARBA" id="ARBA00001936"/>
    </source>
</evidence>
<proteinExistence type="inferred from homology"/>
<dbReference type="InterPro" id="IPR000994">
    <property type="entry name" value="Pept_M24"/>
</dbReference>
<dbReference type="CDD" id="cd01087">
    <property type="entry name" value="Prolidase"/>
    <property type="match status" value="1"/>
</dbReference>
<dbReference type="EC" id="3.4.11.9" evidence="4"/>
<evidence type="ECO:0000256" key="1">
    <source>
        <dbReference type="ARBA" id="ARBA00001424"/>
    </source>
</evidence>
<dbReference type="PROSITE" id="PS00491">
    <property type="entry name" value="PROLINE_PEPTIDASE"/>
    <property type="match status" value="1"/>
</dbReference>
<reference evidence="10 11" key="1">
    <citation type="journal article" date="2003" name="Nature">
        <title>Genome divergence in two Prochlorococcus ecotypes reflects oceanic niche differentiation.</title>
        <authorList>
            <person name="Rocap G."/>
            <person name="Larimer F.W."/>
            <person name="Lamerdin J.E."/>
            <person name="Malfatti S."/>
            <person name="Chain P."/>
            <person name="Ahlgren N.A."/>
            <person name="Arellano A."/>
            <person name="Coleman M."/>
            <person name="Hauser L."/>
            <person name="Hess W.R."/>
            <person name="Johnson Z.I."/>
            <person name="Land M.L."/>
            <person name="Lindell D."/>
            <person name="Post A.F."/>
            <person name="Regala W."/>
            <person name="Shah M."/>
            <person name="Shaw S.L."/>
            <person name="Steglich C."/>
            <person name="Sullivan M.B."/>
            <person name="Ting C.S."/>
            <person name="Tolonen A."/>
            <person name="Webb E.A."/>
            <person name="Zinser E.R."/>
            <person name="Chisholm S.W."/>
        </authorList>
    </citation>
    <scope>NUCLEOTIDE SEQUENCE [LARGE SCALE GENOMIC DNA]</scope>
    <source>
        <strain evidence="11">CCMP1986 / NIES-2087 / MED4</strain>
    </source>
</reference>
<dbReference type="SUPFAM" id="SSF55920">
    <property type="entry name" value="Creatinase/aminopeptidase"/>
    <property type="match status" value="1"/>
</dbReference>
<evidence type="ECO:0000313" key="11">
    <source>
        <dbReference type="Proteomes" id="UP000001026"/>
    </source>
</evidence>
<dbReference type="SUPFAM" id="SSF53092">
    <property type="entry name" value="Creatinase/prolidase N-terminal domain"/>
    <property type="match status" value="1"/>
</dbReference>
<dbReference type="HOGENOM" id="CLU_017266_1_0_3"/>
<dbReference type="GO" id="GO:0006508">
    <property type="term" value="P:proteolysis"/>
    <property type="evidence" value="ECO:0007669"/>
    <property type="project" value="TreeGrafter"/>
</dbReference>
<dbReference type="InterPro" id="IPR052433">
    <property type="entry name" value="X-Pro_dipept-like"/>
</dbReference>
<dbReference type="KEGG" id="pmm:PMM1442"/>
<feature type="domain" description="Aminopeptidase P N-terminal" evidence="9">
    <location>
        <begin position="4"/>
        <end position="138"/>
    </location>
</feature>
<dbReference type="SMART" id="SM01011">
    <property type="entry name" value="AMP_N"/>
    <property type="match status" value="1"/>
</dbReference>
<protein>
    <recommendedName>
        <fullName evidence="4">Xaa-Pro aminopeptidase</fullName>
        <ecNumber evidence="4">3.4.11.9</ecNumber>
    </recommendedName>
</protein>
<evidence type="ECO:0000256" key="5">
    <source>
        <dbReference type="ARBA" id="ARBA00022723"/>
    </source>
</evidence>
<dbReference type="Proteomes" id="UP000001026">
    <property type="component" value="Chromosome"/>
</dbReference>
<dbReference type="GO" id="GO:0070006">
    <property type="term" value="F:metalloaminopeptidase activity"/>
    <property type="evidence" value="ECO:0007669"/>
    <property type="project" value="InterPro"/>
</dbReference>
<dbReference type="AlphaFoldDB" id="Q7V046"/>
<keyword evidence="10" id="KW-0645">Protease</keyword>
<dbReference type="GO" id="GO:0030145">
    <property type="term" value="F:manganese ion binding"/>
    <property type="evidence" value="ECO:0007669"/>
    <property type="project" value="InterPro"/>
</dbReference>
<evidence type="ECO:0000256" key="6">
    <source>
        <dbReference type="ARBA" id="ARBA00022801"/>
    </source>
</evidence>
<keyword evidence="6 10" id="KW-0378">Hydrolase</keyword>
<sequence>MFKPDCRVFEERREIFFKKLNGKAAIIPSSSLVRHHADCEYPFRQDSNFWYLTGFDEPDSIALFLSHKPKGERFILFVAPKDILGEVWHGFRWGIEGAEREFKADKAHSINEFKDLLPVYIGESEEIVYSIGKHSKVEKIVLEIFSQQQEARSRVGIGANSIKSPEIYLNEMRLIKSDFEINRMREATQISAEAHELVRESISSKKNERQIQGLIEGFFLEKGARGPAYNSIVASGDNACILHYTLNNSELNNGDLLLVDAGCSLIDYYNGDITRTFPIGGKFSKEQKLIYEIVLEAQKNAIKNSVKGSNSTNVHNIALRILVEGLKEIGLLRGDTDGIIENGSYKHLYMHRTGHWLGLDVHDVGAYRMGEYDVPLQNGMILTVEPGIYISDRIPVPEGQPTIEEKWKGIGIRIEDDVLVNEKEPEILSFAALKEISDLEY</sequence>
<comment type="catalytic activity">
    <reaction evidence="1">
        <text>Release of any N-terminal amino acid, including proline, that is linked to proline, even from a dipeptide or tripeptide.</text>
        <dbReference type="EC" id="3.4.11.9"/>
    </reaction>
</comment>
<dbReference type="Gene3D" id="3.90.230.10">
    <property type="entry name" value="Creatinase/methionine aminopeptidase superfamily"/>
    <property type="match status" value="1"/>
</dbReference>
<dbReference type="InterPro" id="IPR001131">
    <property type="entry name" value="Peptidase_M24B_aminopep-P_CS"/>
</dbReference>
<evidence type="ECO:0000256" key="4">
    <source>
        <dbReference type="ARBA" id="ARBA00012574"/>
    </source>
</evidence>
<dbReference type="PANTHER" id="PTHR43226">
    <property type="entry name" value="XAA-PRO AMINOPEPTIDASE 3"/>
    <property type="match status" value="1"/>
</dbReference>
<keyword evidence="5 8" id="KW-0479">Metal-binding</keyword>
<dbReference type="InterPro" id="IPR007865">
    <property type="entry name" value="Aminopep_P_N"/>
</dbReference>
<evidence type="ECO:0000256" key="3">
    <source>
        <dbReference type="ARBA" id="ARBA00008766"/>
    </source>
</evidence>
<keyword evidence="10" id="KW-0031">Aminopeptidase</keyword>
<dbReference type="Gene3D" id="3.40.350.10">
    <property type="entry name" value="Creatinase/prolidase N-terminal domain"/>
    <property type="match status" value="1"/>
</dbReference>
<comment type="cofactor">
    <cofactor evidence="2">
        <name>Mn(2+)</name>
        <dbReference type="ChEBI" id="CHEBI:29035"/>
    </cofactor>
</comment>
<dbReference type="RefSeq" id="WP_011133071.1">
    <property type="nucleotide sequence ID" value="NC_005072.1"/>
</dbReference>
<dbReference type="STRING" id="59919.PMM1442"/>
<dbReference type="eggNOG" id="COG0006">
    <property type="taxonomic scope" value="Bacteria"/>
</dbReference>
<dbReference type="Pfam" id="PF05195">
    <property type="entry name" value="AMP_N"/>
    <property type="match status" value="1"/>
</dbReference>
<name>Q7V046_PROMP</name>
<dbReference type="EMBL" id="BX548174">
    <property type="protein sequence ID" value="CAE19901.1"/>
    <property type="molecule type" value="Genomic_DNA"/>
</dbReference>
<gene>
    <name evidence="10" type="primary">pepP</name>
    <name evidence="10" type="ordered locus">PMM1442</name>
</gene>
<evidence type="ECO:0000256" key="8">
    <source>
        <dbReference type="RuleBase" id="RU000590"/>
    </source>
</evidence>
<evidence type="ECO:0000313" key="10">
    <source>
        <dbReference type="EMBL" id="CAE19901.1"/>
    </source>
</evidence>
<organism evidence="10 11">
    <name type="scientific">Prochlorococcus marinus subsp. pastoris (strain CCMP1986 / NIES-2087 / MED4)</name>
    <dbReference type="NCBI Taxonomy" id="59919"/>
    <lineage>
        <taxon>Bacteria</taxon>
        <taxon>Bacillati</taxon>
        <taxon>Cyanobacteriota</taxon>
        <taxon>Cyanophyceae</taxon>
        <taxon>Synechococcales</taxon>
        <taxon>Prochlorococcaceae</taxon>
        <taxon>Prochlorococcus</taxon>
    </lineage>
</organism>
<dbReference type="InterPro" id="IPR036005">
    <property type="entry name" value="Creatinase/aminopeptidase-like"/>
</dbReference>
<dbReference type="PANTHER" id="PTHR43226:SF4">
    <property type="entry name" value="XAA-PRO AMINOPEPTIDASE 3"/>
    <property type="match status" value="1"/>
</dbReference>
<dbReference type="OrthoDB" id="9806388at2"/>
<evidence type="ECO:0000259" key="9">
    <source>
        <dbReference type="SMART" id="SM01011"/>
    </source>
</evidence>
<dbReference type="Pfam" id="PF00557">
    <property type="entry name" value="Peptidase_M24"/>
    <property type="match status" value="1"/>
</dbReference>
<dbReference type="InterPro" id="IPR029149">
    <property type="entry name" value="Creatin/AminoP/Spt16_N"/>
</dbReference>
<dbReference type="GO" id="GO:0005829">
    <property type="term" value="C:cytosol"/>
    <property type="evidence" value="ECO:0007669"/>
    <property type="project" value="TreeGrafter"/>
</dbReference>
<accession>Q7V046</accession>
<keyword evidence="7" id="KW-0464">Manganese</keyword>
<comment type="similarity">
    <text evidence="3 8">Belongs to the peptidase M24B family.</text>
</comment>
<evidence type="ECO:0000256" key="7">
    <source>
        <dbReference type="ARBA" id="ARBA00023211"/>
    </source>
</evidence>